<comment type="caution">
    <text evidence="6">The sequence shown here is derived from an EMBL/GenBank/DDBJ whole genome shotgun (WGS) entry which is preliminary data.</text>
</comment>
<name>A0A368U3B6_9GAMM</name>
<evidence type="ECO:0000256" key="1">
    <source>
        <dbReference type="ARBA" id="ARBA00004127"/>
    </source>
</evidence>
<gene>
    <name evidence="6" type="ORF">DU505_00595</name>
</gene>
<keyword evidence="2" id="KW-0812">Transmembrane</keyword>
<dbReference type="RefSeq" id="WP_114477061.1">
    <property type="nucleotide sequence ID" value="NZ_QPII01000001.1"/>
</dbReference>
<reference evidence="6 7" key="1">
    <citation type="submission" date="2018-07" db="EMBL/GenBank/DDBJ databases">
        <title>Halomonas montanilacus sp. nov., isolated from Lake Pengyan on Tibetan Plateau.</title>
        <authorList>
            <person name="Lu H."/>
            <person name="Xing P."/>
            <person name="Wu Q."/>
        </authorList>
    </citation>
    <scope>NUCLEOTIDE SEQUENCE [LARGE SCALE GENOMIC DNA]</scope>
    <source>
        <strain evidence="6 7">PYC7W</strain>
    </source>
</reference>
<dbReference type="InterPro" id="IPR010652">
    <property type="entry name" value="DUF1232"/>
</dbReference>
<dbReference type="Pfam" id="PF06803">
    <property type="entry name" value="DUF1232"/>
    <property type="match status" value="1"/>
</dbReference>
<feature type="domain" description="DUF1232" evidence="5">
    <location>
        <begin position="53"/>
        <end position="86"/>
    </location>
</feature>
<dbReference type="Proteomes" id="UP000252405">
    <property type="component" value="Unassembled WGS sequence"/>
</dbReference>
<dbReference type="OrthoDB" id="9804184at2"/>
<evidence type="ECO:0000256" key="3">
    <source>
        <dbReference type="ARBA" id="ARBA00022989"/>
    </source>
</evidence>
<evidence type="ECO:0000256" key="2">
    <source>
        <dbReference type="ARBA" id="ARBA00022692"/>
    </source>
</evidence>
<evidence type="ECO:0000313" key="7">
    <source>
        <dbReference type="Proteomes" id="UP000252405"/>
    </source>
</evidence>
<dbReference type="EMBL" id="QPII01000001">
    <property type="protein sequence ID" value="RCV91610.1"/>
    <property type="molecule type" value="Genomic_DNA"/>
</dbReference>
<keyword evidence="4" id="KW-0472">Membrane</keyword>
<dbReference type="GO" id="GO:0012505">
    <property type="term" value="C:endomembrane system"/>
    <property type="evidence" value="ECO:0007669"/>
    <property type="project" value="UniProtKB-SubCell"/>
</dbReference>
<proteinExistence type="predicted"/>
<protein>
    <submittedName>
        <fullName evidence="6">DUF1232 domain-containing protein</fullName>
    </submittedName>
</protein>
<comment type="subcellular location">
    <subcellularLocation>
        <location evidence="1">Endomembrane system</location>
        <topology evidence="1">Multi-pass membrane protein</topology>
    </subcellularLocation>
</comment>
<dbReference type="AlphaFoldDB" id="A0A368U3B6"/>
<evidence type="ECO:0000256" key="4">
    <source>
        <dbReference type="ARBA" id="ARBA00023136"/>
    </source>
</evidence>
<sequence length="106" mass="12009">MINFHYQAYAKHFSNRAFWKKVKSLPGTFRDLIYYAKLLWYVMQEPGVPVAMKAAAVGALGYLISPVDMVPDVLPGGLVDDLAVVMSVLKMLDAYITPDMRRRARE</sequence>
<keyword evidence="3" id="KW-1133">Transmembrane helix</keyword>
<evidence type="ECO:0000259" key="5">
    <source>
        <dbReference type="Pfam" id="PF06803"/>
    </source>
</evidence>
<organism evidence="6 7">
    <name type="scientific">Billgrantia montanilacus</name>
    <dbReference type="NCBI Taxonomy" id="2282305"/>
    <lineage>
        <taxon>Bacteria</taxon>
        <taxon>Pseudomonadati</taxon>
        <taxon>Pseudomonadota</taxon>
        <taxon>Gammaproteobacteria</taxon>
        <taxon>Oceanospirillales</taxon>
        <taxon>Halomonadaceae</taxon>
        <taxon>Billgrantia</taxon>
    </lineage>
</organism>
<keyword evidence="7" id="KW-1185">Reference proteome</keyword>
<evidence type="ECO:0000313" key="6">
    <source>
        <dbReference type="EMBL" id="RCV91610.1"/>
    </source>
</evidence>
<accession>A0A368U3B6</accession>